<dbReference type="PANTHER" id="PTHR43084">
    <property type="entry name" value="PERSULFIDE DIOXYGENASE ETHE1"/>
    <property type="match status" value="1"/>
</dbReference>
<dbReference type="GO" id="GO:0016787">
    <property type="term" value="F:hydrolase activity"/>
    <property type="evidence" value="ECO:0007669"/>
    <property type="project" value="UniProtKB-KW"/>
</dbReference>
<dbReference type="Gene3D" id="3.60.15.10">
    <property type="entry name" value="Ribonuclease Z/Hydroxyacylglutathione hydrolase-like"/>
    <property type="match status" value="1"/>
</dbReference>
<dbReference type="SUPFAM" id="SSF52821">
    <property type="entry name" value="Rhodanese/Cell cycle control phosphatase"/>
    <property type="match status" value="2"/>
</dbReference>
<dbReference type="AlphaFoldDB" id="A0A316A592"/>
<evidence type="ECO:0000259" key="2">
    <source>
        <dbReference type="PROSITE" id="PS50206"/>
    </source>
</evidence>
<dbReference type="InterPro" id="IPR044528">
    <property type="entry name" value="POD-like_MBL-fold"/>
</dbReference>
<name>A0A316A592_9ACTN</name>
<keyword evidence="3" id="KW-0378">Hydrolase</keyword>
<dbReference type="GO" id="GO:0050313">
    <property type="term" value="F:sulfur dioxygenase activity"/>
    <property type="evidence" value="ECO:0007669"/>
    <property type="project" value="InterPro"/>
</dbReference>
<dbReference type="InterPro" id="IPR036866">
    <property type="entry name" value="RibonucZ/Hydroxyglut_hydro"/>
</dbReference>
<dbReference type="EMBL" id="QGDQ01000018">
    <property type="protein sequence ID" value="PWJ52642.1"/>
    <property type="molecule type" value="Genomic_DNA"/>
</dbReference>
<dbReference type="InterPro" id="IPR051682">
    <property type="entry name" value="Mito_Persulfide_Diox"/>
</dbReference>
<dbReference type="InterPro" id="IPR036873">
    <property type="entry name" value="Rhodanese-like_dom_sf"/>
</dbReference>
<dbReference type="InterPro" id="IPR001763">
    <property type="entry name" value="Rhodanese-like_dom"/>
</dbReference>
<dbReference type="PANTHER" id="PTHR43084:SF1">
    <property type="entry name" value="PERSULFIDE DIOXYGENASE ETHE1, MITOCHONDRIAL"/>
    <property type="match status" value="1"/>
</dbReference>
<dbReference type="CDD" id="cd07724">
    <property type="entry name" value="POD-like_MBL-fold"/>
    <property type="match status" value="1"/>
</dbReference>
<feature type="domain" description="Rhodanese" evidence="2">
    <location>
        <begin position="381"/>
        <end position="471"/>
    </location>
</feature>
<sequence length="475" mass="50407">MLLERLYDEDLAQASYFIGCQKTGEAVVVDPRRDIADYLDLATRHGMRITAVTETHIHADYLSGTRELAAATGATAHVSGEGGTDWQYGFAAERLHDGDQLRIGNLVLQARHTPGHTPEHLVFTLTDGAFADAPGYLLSGDLVFAGDLGRPDLLDEAAGGVDTRYQGAKDLFASLKRVFLSLPDHVQVHPAHGSGSACGKALGAVASTTVGYERLYAWWARYLAEDDEAGFVAELLEGQPDAHAYFARMKHENREGPAVLGPLPALERIEGEALAARLAADEAILVDTRDAAAVRAGSPAGALHVPGPAKAASYVAWVYDPATEHRPLVALAADEQAAEELRAHFVRVGVDALTGYTTTLDGLDLVPAETVSPAALEDFVAATGAAVVDVRNRTEHAAGHVPGSTQLSGGRALWHTDELPDPASGTPVVTYCQSGMRNAVVASALRRAGHRVVQLEGSYAGWSAWRHQLVGTGTR</sequence>
<keyword evidence="4" id="KW-1185">Reference proteome</keyword>
<evidence type="ECO:0000313" key="3">
    <source>
        <dbReference type="EMBL" id="PWJ52642.1"/>
    </source>
</evidence>
<dbReference type="Proteomes" id="UP000245469">
    <property type="component" value="Unassembled WGS sequence"/>
</dbReference>
<dbReference type="OrthoDB" id="3196337at2"/>
<reference evidence="3 4" key="1">
    <citation type="submission" date="2018-03" db="EMBL/GenBank/DDBJ databases">
        <title>Genomic Encyclopedia of Archaeal and Bacterial Type Strains, Phase II (KMG-II): from individual species to whole genera.</title>
        <authorList>
            <person name="Goeker M."/>
        </authorList>
    </citation>
    <scope>NUCLEOTIDE SEQUENCE [LARGE SCALE GENOMIC DNA]</scope>
    <source>
        <strain evidence="3 4">DSM 44889</strain>
    </source>
</reference>
<evidence type="ECO:0000313" key="4">
    <source>
        <dbReference type="Proteomes" id="UP000245469"/>
    </source>
</evidence>
<dbReference type="GO" id="GO:0046872">
    <property type="term" value="F:metal ion binding"/>
    <property type="evidence" value="ECO:0007669"/>
    <property type="project" value="UniProtKB-KW"/>
</dbReference>
<gene>
    <name evidence="3" type="ORF">BXY45_11813</name>
</gene>
<dbReference type="Pfam" id="PF00581">
    <property type="entry name" value="Rhodanese"/>
    <property type="match status" value="1"/>
</dbReference>
<keyword evidence="1" id="KW-0479">Metal-binding</keyword>
<dbReference type="GO" id="GO:0006749">
    <property type="term" value="P:glutathione metabolic process"/>
    <property type="evidence" value="ECO:0007669"/>
    <property type="project" value="InterPro"/>
</dbReference>
<dbReference type="FunFam" id="3.60.15.10:FF:000030">
    <property type="entry name" value="Metallo-beta-lactamase family protein"/>
    <property type="match status" value="1"/>
</dbReference>
<dbReference type="PROSITE" id="PS50206">
    <property type="entry name" value="RHODANESE_3"/>
    <property type="match status" value="2"/>
</dbReference>
<dbReference type="SMART" id="SM00450">
    <property type="entry name" value="RHOD"/>
    <property type="match status" value="1"/>
</dbReference>
<dbReference type="CDD" id="cd00158">
    <property type="entry name" value="RHOD"/>
    <property type="match status" value="1"/>
</dbReference>
<protein>
    <submittedName>
        <fullName evidence="3">Hydroxyacylglutathione hydrolase</fullName>
    </submittedName>
</protein>
<dbReference type="GO" id="GO:0070813">
    <property type="term" value="P:hydrogen sulfide metabolic process"/>
    <property type="evidence" value="ECO:0007669"/>
    <property type="project" value="TreeGrafter"/>
</dbReference>
<feature type="domain" description="Rhodanese" evidence="2">
    <location>
        <begin position="279"/>
        <end position="306"/>
    </location>
</feature>
<dbReference type="Gene3D" id="3.40.250.10">
    <property type="entry name" value="Rhodanese-like domain"/>
    <property type="match status" value="2"/>
</dbReference>
<dbReference type="InterPro" id="IPR001279">
    <property type="entry name" value="Metallo-B-lactamas"/>
</dbReference>
<evidence type="ECO:0000256" key="1">
    <source>
        <dbReference type="ARBA" id="ARBA00022723"/>
    </source>
</evidence>
<proteinExistence type="predicted"/>
<accession>A0A316A592</accession>
<dbReference type="SUPFAM" id="SSF56281">
    <property type="entry name" value="Metallo-hydrolase/oxidoreductase"/>
    <property type="match status" value="1"/>
</dbReference>
<comment type="caution">
    <text evidence="3">The sequence shown here is derived from an EMBL/GenBank/DDBJ whole genome shotgun (WGS) entry which is preliminary data.</text>
</comment>
<dbReference type="RefSeq" id="WP_109775135.1">
    <property type="nucleotide sequence ID" value="NZ_QGDQ01000018.1"/>
</dbReference>
<dbReference type="SMART" id="SM00849">
    <property type="entry name" value="Lactamase_B"/>
    <property type="match status" value="1"/>
</dbReference>
<dbReference type="Pfam" id="PF00753">
    <property type="entry name" value="Lactamase_B"/>
    <property type="match status" value="1"/>
</dbReference>
<organism evidence="3 4">
    <name type="scientific">Quadrisphaera granulorum</name>
    <dbReference type="NCBI Taxonomy" id="317664"/>
    <lineage>
        <taxon>Bacteria</taxon>
        <taxon>Bacillati</taxon>
        <taxon>Actinomycetota</taxon>
        <taxon>Actinomycetes</taxon>
        <taxon>Kineosporiales</taxon>
        <taxon>Kineosporiaceae</taxon>
        <taxon>Quadrisphaera</taxon>
    </lineage>
</organism>